<organism evidence="2 3">
    <name type="scientific">Methylobacterium iners</name>
    <dbReference type="NCBI Taxonomy" id="418707"/>
    <lineage>
        <taxon>Bacteria</taxon>
        <taxon>Pseudomonadati</taxon>
        <taxon>Pseudomonadota</taxon>
        <taxon>Alphaproteobacteria</taxon>
        <taxon>Hyphomicrobiales</taxon>
        <taxon>Methylobacteriaceae</taxon>
        <taxon>Methylobacterium</taxon>
    </lineage>
</organism>
<evidence type="ECO:0000313" key="3">
    <source>
        <dbReference type="Proteomes" id="UP001055125"/>
    </source>
</evidence>
<keyword evidence="1" id="KW-0732">Signal</keyword>
<dbReference type="RefSeq" id="WP_238244056.1">
    <property type="nucleotide sequence ID" value="NZ_BPQP01000030.1"/>
</dbReference>
<feature type="chain" id="PRO_5045119269" description="DNA-binding protein" evidence="1">
    <location>
        <begin position="30"/>
        <end position="267"/>
    </location>
</feature>
<evidence type="ECO:0000313" key="2">
    <source>
        <dbReference type="EMBL" id="GJD94898.1"/>
    </source>
</evidence>
<evidence type="ECO:0000256" key="1">
    <source>
        <dbReference type="SAM" id="SignalP"/>
    </source>
</evidence>
<comment type="caution">
    <text evidence="2">The sequence shown here is derived from an EMBL/GenBank/DDBJ whole genome shotgun (WGS) entry which is preliminary data.</text>
</comment>
<name>A0ABQ4RVN9_9HYPH</name>
<protein>
    <recommendedName>
        <fullName evidence="4">DNA-binding protein</fullName>
    </recommendedName>
</protein>
<reference evidence="2" key="2">
    <citation type="submission" date="2021-08" db="EMBL/GenBank/DDBJ databases">
        <authorList>
            <person name="Tani A."/>
            <person name="Ola A."/>
            <person name="Ogura Y."/>
            <person name="Katsura K."/>
            <person name="Hayashi T."/>
        </authorList>
    </citation>
    <scope>NUCLEOTIDE SEQUENCE</scope>
    <source>
        <strain evidence="2">DSM 19015</strain>
    </source>
</reference>
<dbReference type="InterPro" id="IPR035437">
    <property type="entry name" value="SNase_OB-fold_sf"/>
</dbReference>
<dbReference type="Proteomes" id="UP001055125">
    <property type="component" value="Unassembled WGS sequence"/>
</dbReference>
<accession>A0ABQ4RVN9</accession>
<feature type="signal peptide" evidence="1">
    <location>
        <begin position="1"/>
        <end position="29"/>
    </location>
</feature>
<dbReference type="Gene3D" id="2.40.50.90">
    <property type="match status" value="1"/>
</dbReference>
<proteinExistence type="predicted"/>
<dbReference type="SUPFAM" id="SSF50199">
    <property type="entry name" value="Staphylococcal nuclease"/>
    <property type="match status" value="1"/>
</dbReference>
<sequence length="267" mass="28740">MPVHPLRATRVRLGRALLWSAVAVTPVQAAVPPDCRAGPPRVDTLQGVGPRGELILESGDRAVLSGLRWPDAADVGVGAEASLMRHRGRRLTLVRRGEPDRWGRVRVDAALEDDAIDLAGSLVEAGLAQVHSGEAEALCRPALLGIEAGARAAGRGIWRTPVRDARDGASLGTEIGRFVVAEGRIVNVGERPSRTYVDFVGRGASGLTVTVSKRTWRLLSERGLSAAVLRGRRVRVRGVVEMWRGPTLDIVSADMIEVLDEERASRR</sequence>
<gene>
    <name evidence="2" type="ORF">OCOJLMKI_2105</name>
</gene>
<keyword evidence="3" id="KW-1185">Reference proteome</keyword>
<reference evidence="2" key="1">
    <citation type="journal article" date="2021" name="Front. Microbiol.">
        <title>Comprehensive Comparative Genomics and Phenotyping of Methylobacterium Species.</title>
        <authorList>
            <person name="Alessa O."/>
            <person name="Ogura Y."/>
            <person name="Fujitani Y."/>
            <person name="Takami H."/>
            <person name="Hayashi T."/>
            <person name="Sahin N."/>
            <person name="Tani A."/>
        </authorList>
    </citation>
    <scope>NUCLEOTIDE SEQUENCE</scope>
    <source>
        <strain evidence="2">DSM 19015</strain>
    </source>
</reference>
<dbReference type="EMBL" id="BPQP01000030">
    <property type="protein sequence ID" value="GJD94898.1"/>
    <property type="molecule type" value="Genomic_DNA"/>
</dbReference>
<evidence type="ECO:0008006" key="4">
    <source>
        <dbReference type="Google" id="ProtNLM"/>
    </source>
</evidence>